<sequence>MQTDLAIKPQLDVSLRLIAAVVGGYLVAVAFSFACVPLLVLSQACDKNEAVMVSSMLSYLLYFAVIIVSFCRKSSAVLWRDLTLIILACTMLTNMLGTG</sequence>
<keyword evidence="1" id="KW-1133">Transmembrane helix</keyword>
<gene>
    <name evidence="2" type="ORF">FX988_03105</name>
</gene>
<evidence type="ECO:0000256" key="1">
    <source>
        <dbReference type="SAM" id="Phobius"/>
    </source>
</evidence>
<protein>
    <recommendedName>
        <fullName evidence="4">DUF3649 domain-containing protein</fullName>
    </recommendedName>
</protein>
<dbReference type="AlphaFoldDB" id="A0A857JPH1"/>
<keyword evidence="1" id="KW-0472">Membrane</keyword>
<feature type="transmembrane region" description="Helical" evidence="1">
    <location>
        <begin position="78"/>
        <end position="97"/>
    </location>
</feature>
<evidence type="ECO:0000313" key="3">
    <source>
        <dbReference type="Proteomes" id="UP000464524"/>
    </source>
</evidence>
<evidence type="ECO:0008006" key="4">
    <source>
        <dbReference type="Google" id="ProtNLM"/>
    </source>
</evidence>
<dbReference type="KEGG" id="pmes:FX988_03105"/>
<proteinExistence type="predicted"/>
<dbReference type="Proteomes" id="UP000464524">
    <property type="component" value="Chromosome"/>
</dbReference>
<accession>A0A857JPH1</accession>
<evidence type="ECO:0000313" key="2">
    <source>
        <dbReference type="EMBL" id="QHJ12847.1"/>
    </source>
</evidence>
<keyword evidence="3" id="KW-1185">Reference proteome</keyword>
<feature type="transmembrane region" description="Helical" evidence="1">
    <location>
        <begin position="52"/>
        <end position="71"/>
    </location>
</feature>
<keyword evidence="1" id="KW-0812">Transmembrane</keyword>
<dbReference type="EMBL" id="CP047656">
    <property type="protein sequence ID" value="QHJ12847.1"/>
    <property type="molecule type" value="Genomic_DNA"/>
</dbReference>
<name>A0A857JPH1_9ALTE</name>
<organism evidence="2 3">
    <name type="scientific">Paraglaciecola mesophila</name>
    <dbReference type="NCBI Taxonomy" id="197222"/>
    <lineage>
        <taxon>Bacteria</taxon>
        <taxon>Pseudomonadati</taxon>
        <taxon>Pseudomonadota</taxon>
        <taxon>Gammaproteobacteria</taxon>
        <taxon>Alteromonadales</taxon>
        <taxon>Alteromonadaceae</taxon>
        <taxon>Paraglaciecola</taxon>
    </lineage>
</organism>
<reference evidence="2 3" key="1">
    <citation type="submission" date="2019-12" db="EMBL/GenBank/DDBJ databases">
        <title>Genome sequencing and assembly of endphytes of Porphyra tenera.</title>
        <authorList>
            <person name="Park J.M."/>
            <person name="Shin R."/>
            <person name="Jo S.H."/>
        </authorList>
    </citation>
    <scope>NUCLEOTIDE SEQUENCE [LARGE SCALE GENOMIC DNA]</scope>
    <source>
        <strain evidence="2 3">GPM4</strain>
    </source>
</reference>
<feature type="transmembrane region" description="Helical" evidence="1">
    <location>
        <begin position="17"/>
        <end position="40"/>
    </location>
</feature>